<evidence type="ECO:0000313" key="2">
    <source>
        <dbReference type="EMBL" id="KAF4342144.1"/>
    </source>
</evidence>
<evidence type="ECO:0000313" key="3">
    <source>
        <dbReference type="Proteomes" id="UP000730481"/>
    </source>
</evidence>
<dbReference type="OrthoDB" id="3597832at2759"/>
<dbReference type="Proteomes" id="UP000730481">
    <property type="component" value="Unassembled WGS sequence"/>
</dbReference>
<accession>A0A9P5AP27</accession>
<keyword evidence="3" id="KW-1185">Reference proteome</keyword>
<proteinExistence type="predicted"/>
<dbReference type="EMBL" id="PVQB02000156">
    <property type="protein sequence ID" value="KAF4342144.1"/>
    <property type="molecule type" value="Genomic_DNA"/>
</dbReference>
<evidence type="ECO:0000256" key="1">
    <source>
        <dbReference type="SAM" id="Coils"/>
    </source>
</evidence>
<reference evidence="2" key="2">
    <citation type="submission" date="2020-02" db="EMBL/GenBank/DDBJ databases">
        <title>Identification and distribution of gene clusters putatively required for synthesis of sphingolipid metabolism inhibitors in phylogenetically diverse species of the filamentous fungus Fusarium.</title>
        <authorList>
            <person name="Kim H.-S."/>
            <person name="Busman M."/>
            <person name="Brown D.W."/>
            <person name="Divon H."/>
            <person name="Uhlig S."/>
            <person name="Proctor R.H."/>
        </authorList>
    </citation>
    <scope>NUCLEOTIDE SEQUENCE</scope>
    <source>
        <strain evidence="2">NRRL 25174</strain>
    </source>
</reference>
<feature type="coiled-coil region" evidence="1">
    <location>
        <begin position="108"/>
        <end position="163"/>
    </location>
</feature>
<keyword evidence="1" id="KW-0175">Coiled coil</keyword>
<dbReference type="AlphaFoldDB" id="A0A9P5AP27"/>
<comment type="caution">
    <text evidence="2">The sequence shown here is derived from an EMBL/GenBank/DDBJ whole genome shotgun (WGS) entry which is preliminary data.</text>
</comment>
<organism evidence="2 3">
    <name type="scientific">Fusarium beomiforme</name>
    <dbReference type="NCBI Taxonomy" id="44412"/>
    <lineage>
        <taxon>Eukaryota</taxon>
        <taxon>Fungi</taxon>
        <taxon>Dikarya</taxon>
        <taxon>Ascomycota</taxon>
        <taxon>Pezizomycotina</taxon>
        <taxon>Sordariomycetes</taxon>
        <taxon>Hypocreomycetidae</taxon>
        <taxon>Hypocreales</taxon>
        <taxon>Nectriaceae</taxon>
        <taxon>Fusarium</taxon>
        <taxon>Fusarium burgessii species complex</taxon>
    </lineage>
</organism>
<gene>
    <name evidence="2" type="ORF">FBEOM_3877</name>
</gene>
<sequence length="260" mass="28225">MLFASPWESMAAEAALDGLQFAQPIPMLQANAVFAAAAGPFQDLTQRLESLHHKIATQDVFLHPGVKGNMSTAINQFGVALLQLHKLTVFIRGDSGLQGGDDITSSRVDGLEQLQRETECALEQTRLEWENCRIQAEQCQRNVEATARQVEEASGAYRRANEETPVIEKEIGLLSLVMNDMNNGAKDAGAQAWDKENFAEGIPRLCQIALIDGRVCDEVETITNEISSGYSGQSVPDRVSDLLAKVGQAARDVAQKSIAG</sequence>
<name>A0A9P5AP27_9HYPO</name>
<reference evidence="2" key="1">
    <citation type="journal article" date="2017" name="Mycologia">
        <title>Fusarium algeriense, sp. nov., a novel toxigenic crown rot pathogen of durum wheat from Algeria is nested in the Fusarium burgessii species complex.</title>
        <authorList>
            <person name="Laraba I."/>
            <person name="Keddad A."/>
            <person name="Boureghda H."/>
            <person name="Abdallah N."/>
            <person name="Vaughan M.M."/>
            <person name="Proctor R.H."/>
            <person name="Busman M."/>
            <person name="O'Donnell K."/>
        </authorList>
    </citation>
    <scope>NUCLEOTIDE SEQUENCE</scope>
    <source>
        <strain evidence="2">NRRL 25174</strain>
    </source>
</reference>
<protein>
    <submittedName>
        <fullName evidence="2">Uncharacterized protein</fullName>
    </submittedName>
</protein>